<sequence>MALTHLFADMITGSDDSSLRNVFETTLSVLNVGKTNRPRSSLSKASRLGLQQSVWEQSSQRNKTFSERLRARAGILIQRRIEKKGVLQML</sequence>
<evidence type="ECO:0000313" key="2">
    <source>
        <dbReference type="Proteomes" id="UP000230002"/>
    </source>
</evidence>
<proteinExistence type="predicted"/>
<keyword evidence="2" id="KW-1185">Reference proteome</keyword>
<gene>
    <name evidence="1" type="ORF">GSI_10300</name>
</gene>
<accession>A0A2G8S062</accession>
<evidence type="ECO:0000313" key="1">
    <source>
        <dbReference type="EMBL" id="PIL27159.1"/>
    </source>
</evidence>
<dbReference type="AlphaFoldDB" id="A0A2G8S062"/>
<comment type="caution">
    <text evidence="1">The sequence shown here is derived from an EMBL/GenBank/DDBJ whole genome shotgun (WGS) entry which is preliminary data.</text>
</comment>
<name>A0A2G8S062_9APHY</name>
<organism evidence="1 2">
    <name type="scientific">Ganoderma sinense ZZ0214-1</name>
    <dbReference type="NCBI Taxonomy" id="1077348"/>
    <lineage>
        <taxon>Eukaryota</taxon>
        <taxon>Fungi</taxon>
        <taxon>Dikarya</taxon>
        <taxon>Basidiomycota</taxon>
        <taxon>Agaricomycotina</taxon>
        <taxon>Agaricomycetes</taxon>
        <taxon>Polyporales</taxon>
        <taxon>Polyporaceae</taxon>
        <taxon>Ganoderma</taxon>
    </lineage>
</organism>
<reference evidence="1 2" key="1">
    <citation type="journal article" date="2015" name="Sci. Rep.">
        <title>Chromosome-level genome map provides insights into diverse defense mechanisms in the medicinal fungus Ganoderma sinense.</title>
        <authorList>
            <person name="Zhu Y."/>
            <person name="Xu J."/>
            <person name="Sun C."/>
            <person name="Zhou S."/>
            <person name="Xu H."/>
            <person name="Nelson D.R."/>
            <person name="Qian J."/>
            <person name="Song J."/>
            <person name="Luo H."/>
            <person name="Xiang L."/>
            <person name="Li Y."/>
            <person name="Xu Z."/>
            <person name="Ji A."/>
            <person name="Wang L."/>
            <person name="Lu S."/>
            <person name="Hayward A."/>
            <person name="Sun W."/>
            <person name="Li X."/>
            <person name="Schwartz D.C."/>
            <person name="Wang Y."/>
            <person name="Chen S."/>
        </authorList>
    </citation>
    <scope>NUCLEOTIDE SEQUENCE [LARGE SCALE GENOMIC DNA]</scope>
    <source>
        <strain evidence="1 2">ZZ0214-1</strain>
    </source>
</reference>
<protein>
    <submittedName>
        <fullName evidence="1">Uncharacterized protein</fullName>
    </submittedName>
</protein>
<dbReference type="EMBL" id="AYKW01000034">
    <property type="protein sequence ID" value="PIL27159.1"/>
    <property type="molecule type" value="Genomic_DNA"/>
</dbReference>
<dbReference type="Proteomes" id="UP000230002">
    <property type="component" value="Unassembled WGS sequence"/>
</dbReference>